<dbReference type="RefSeq" id="WP_085798350.1">
    <property type="nucleotide sequence ID" value="NZ_FWXB01000001.1"/>
</dbReference>
<proteinExistence type="predicted"/>
<sequence>MKGRIVALDHLNTAKTAALLVDGRLEDLLIEHDAPVPGTIYRATAGRPVKGQGGMFMNTPDGTAFLRQIKGLAPGDSLIVQVTGYAEPGKAIPVTAKLLFKSRYAIVTPSAPGINVSRAIREDETRDALLEIAHEEMAGKEVGVILRSSCADANAEDIAQDIAAMRDLACAISNDADGKEPEKLLEGDDPHTLAWREWTQPAEISSDAGSFADLGVLDQIDTLRGPKASLSGGAFMFVEPTRALTAVDVNTGGDTSPAAGLKANLAATRELPRQLRLRGLGGQITLDLAPMNKKDRRQFETALRAAFRADTVETALVGWTPLGHFELQRKRDRVALSEILT</sequence>
<dbReference type="Pfam" id="PF10150">
    <property type="entry name" value="RNase_E_G"/>
    <property type="match status" value="2"/>
</dbReference>
<name>A0A1X7BL48_9RHOB</name>
<dbReference type="GO" id="GO:0006364">
    <property type="term" value="P:rRNA processing"/>
    <property type="evidence" value="ECO:0007669"/>
    <property type="project" value="TreeGrafter"/>
</dbReference>
<dbReference type="GO" id="GO:0046872">
    <property type="term" value="F:metal ion binding"/>
    <property type="evidence" value="ECO:0007669"/>
    <property type="project" value="UniProtKB-KW"/>
</dbReference>
<dbReference type="PANTHER" id="PTHR30001">
    <property type="entry name" value="RIBONUCLEASE"/>
    <property type="match status" value="1"/>
</dbReference>
<keyword evidence="2" id="KW-0540">Nuclease</keyword>
<accession>A0A1X7BL48</accession>
<dbReference type="AlphaFoldDB" id="A0A1X7BL48"/>
<dbReference type="EC" id="3.1.26.-" evidence="9"/>
<feature type="domain" description="RNA-binding protein AU-1/Ribonuclease E/G" evidence="8">
    <location>
        <begin position="101"/>
        <end position="194"/>
    </location>
</feature>
<dbReference type="GO" id="GO:0004519">
    <property type="term" value="F:endonuclease activity"/>
    <property type="evidence" value="ECO:0007669"/>
    <property type="project" value="UniProtKB-KW"/>
</dbReference>
<keyword evidence="5 9" id="KW-0378">Hydrolase</keyword>
<dbReference type="OrthoDB" id="9804278at2"/>
<evidence type="ECO:0000256" key="3">
    <source>
        <dbReference type="ARBA" id="ARBA00022723"/>
    </source>
</evidence>
<dbReference type="GO" id="GO:0005737">
    <property type="term" value="C:cytoplasm"/>
    <property type="evidence" value="ECO:0007669"/>
    <property type="project" value="TreeGrafter"/>
</dbReference>
<evidence type="ECO:0000256" key="4">
    <source>
        <dbReference type="ARBA" id="ARBA00022759"/>
    </source>
</evidence>
<evidence type="ECO:0000256" key="5">
    <source>
        <dbReference type="ARBA" id="ARBA00022801"/>
    </source>
</evidence>
<reference evidence="9 10" key="1">
    <citation type="submission" date="2017-03" db="EMBL/GenBank/DDBJ databases">
        <authorList>
            <person name="Afonso C.L."/>
            <person name="Miller P.J."/>
            <person name="Scott M.A."/>
            <person name="Spackman E."/>
            <person name="Goraichik I."/>
            <person name="Dimitrov K.M."/>
            <person name="Suarez D.L."/>
            <person name="Swayne D.E."/>
        </authorList>
    </citation>
    <scope>NUCLEOTIDE SEQUENCE [LARGE SCALE GENOMIC DNA]</scope>
    <source>
        <strain evidence="9 10">CECT 7745</strain>
    </source>
</reference>
<keyword evidence="4" id="KW-0255">Endonuclease</keyword>
<dbReference type="InterPro" id="IPR019307">
    <property type="entry name" value="RNA-bd_AU-1/RNase_E/G"/>
</dbReference>
<evidence type="ECO:0000256" key="2">
    <source>
        <dbReference type="ARBA" id="ARBA00022722"/>
    </source>
</evidence>
<dbReference type="InterPro" id="IPR004659">
    <property type="entry name" value="RNase_E/G"/>
</dbReference>
<dbReference type="EMBL" id="FWXB01000001">
    <property type="protein sequence ID" value="SMC10378.1"/>
    <property type="molecule type" value="Genomic_DNA"/>
</dbReference>
<evidence type="ECO:0000256" key="7">
    <source>
        <dbReference type="ARBA" id="ARBA00022884"/>
    </source>
</evidence>
<keyword evidence="7" id="KW-0694">RNA-binding</keyword>
<comment type="cofactor">
    <cofactor evidence="1">
        <name>Mg(2+)</name>
        <dbReference type="ChEBI" id="CHEBI:18420"/>
    </cofactor>
</comment>
<evidence type="ECO:0000313" key="10">
    <source>
        <dbReference type="Proteomes" id="UP000193224"/>
    </source>
</evidence>
<dbReference type="Proteomes" id="UP000193224">
    <property type="component" value="Unassembled WGS sequence"/>
</dbReference>
<dbReference type="GO" id="GO:0016787">
    <property type="term" value="F:hydrolase activity"/>
    <property type="evidence" value="ECO:0007669"/>
    <property type="project" value="UniProtKB-KW"/>
</dbReference>
<dbReference type="GO" id="GO:0003723">
    <property type="term" value="F:RNA binding"/>
    <property type="evidence" value="ECO:0007669"/>
    <property type="project" value="UniProtKB-KW"/>
</dbReference>
<evidence type="ECO:0000256" key="6">
    <source>
        <dbReference type="ARBA" id="ARBA00022842"/>
    </source>
</evidence>
<keyword evidence="6" id="KW-0460">Magnesium</keyword>
<evidence type="ECO:0000313" key="9">
    <source>
        <dbReference type="EMBL" id="SMC10378.1"/>
    </source>
</evidence>
<keyword evidence="10" id="KW-1185">Reference proteome</keyword>
<feature type="domain" description="RNA-binding protein AU-1/Ribonuclease E/G" evidence="8">
    <location>
        <begin position="210"/>
        <end position="331"/>
    </location>
</feature>
<keyword evidence="3" id="KW-0479">Metal-binding</keyword>
<protein>
    <submittedName>
        <fullName evidence="9">Ribonuclease G</fullName>
        <ecNumber evidence="9">3.1.26.-</ecNumber>
    </submittedName>
</protein>
<evidence type="ECO:0000259" key="8">
    <source>
        <dbReference type="Pfam" id="PF10150"/>
    </source>
</evidence>
<dbReference type="PANTHER" id="PTHR30001:SF1">
    <property type="entry name" value="RIBONUCLEASE E_G-LIKE PROTEIN, CHLOROPLASTIC"/>
    <property type="match status" value="1"/>
</dbReference>
<organism evidence="9 10">
    <name type="scientific">Roseovarius aestuarii</name>
    <dbReference type="NCBI Taxonomy" id="475083"/>
    <lineage>
        <taxon>Bacteria</taxon>
        <taxon>Pseudomonadati</taxon>
        <taxon>Pseudomonadota</taxon>
        <taxon>Alphaproteobacteria</taxon>
        <taxon>Rhodobacterales</taxon>
        <taxon>Roseobacteraceae</taxon>
        <taxon>Roseovarius</taxon>
    </lineage>
</organism>
<dbReference type="GO" id="GO:0004540">
    <property type="term" value="F:RNA nuclease activity"/>
    <property type="evidence" value="ECO:0007669"/>
    <property type="project" value="InterPro"/>
</dbReference>
<gene>
    <name evidence="9" type="primary">rng</name>
    <name evidence="9" type="ORF">ROA7745_00184</name>
</gene>
<evidence type="ECO:0000256" key="1">
    <source>
        <dbReference type="ARBA" id="ARBA00001946"/>
    </source>
</evidence>